<gene>
    <name evidence="1" type="ORF">PGT21_011683</name>
</gene>
<evidence type="ECO:0000313" key="2">
    <source>
        <dbReference type="Proteomes" id="UP000324748"/>
    </source>
</evidence>
<organism evidence="1 2">
    <name type="scientific">Puccinia graminis f. sp. tritici</name>
    <dbReference type="NCBI Taxonomy" id="56615"/>
    <lineage>
        <taxon>Eukaryota</taxon>
        <taxon>Fungi</taxon>
        <taxon>Dikarya</taxon>
        <taxon>Basidiomycota</taxon>
        <taxon>Pucciniomycotina</taxon>
        <taxon>Pucciniomycetes</taxon>
        <taxon>Pucciniales</taxon>
        <taxon>Pucciniaceae</taxon>
        <taxon>Puccinia</taxon>
    </lineage>
</organism>
<name>A0A5B0LIM6_PUCGR</name>
<keyword evidence="2" id="KW-1185">Reference proteome</keyword>
<dbReference type="AlphaFoldDB" id="A0A5B0LIM6"/>
<dbReference type="EMBL" id="VSWC01000197">
    <property type="protein sequence ID" value="KAA1064687.1"/>
    <property type="molecule type" value="Genomic_DNA"/>
</dbReference>
<sequence length="133" mass="15571">MPDQELLSCYQEASAFDPLQTQAVLTEWFPQEGDWDLFFLVLEVLKSTHRYWTRDDIPISFAGTWDLPKKQLAQHLVTKMDEMRKSQGYSSLIFDAELHSAMRVSIPIQEFYSTPYGYLELYPPQARNPSFLK</sequence>
<proteinExistence type="predicted"/>
<protein>
    <submittedName>
        <fullName evidence="1">Uncharacterized protein</fullName>
    </submittedName>
</protein>
<dbReference type="Proteomes" id="UP000324748">
    <property type="component" value="Unassembled WGS sequence"/>
</dbReference>
<accession>A0A5B0LIM6</accession>
<reference evidence="1 2" key="1">
    <citation type="submission" date="2019-05" db="EMBL/GenBank/DDBJ databases">
        <title>Emergence of the Ug99 lineage of the wheat stem rust pathogen through somatic hybridization.</title>
        <authorList>
            <person name="Li F."/>
            <person name="Upadhyaya N.M."/>
            <person name="Sperschneider J."/>
            <person name="Matny O."/>
            <person name="Nguyen-Phuc H."/>
            <person name="Mago R."/>
            <person name="Raley C."/>
            <person name="Miller M.E."/>
            <person name="Silverstein K.A.T."/>
            <person name="Henningsen E."/>
            <person name="Hirsch C.D."/>
            <person name="Visser B."/>
            <person name="Pretorius Z.A."/>
            <person name="Steffenson B.J."/>
            <person name="Schwessinger B."/>
            <person name="Dodds P.N."/>
            <person name="Figueroa M."/>
        </authorList>
    </citation>
    <scope>NUCLEOTIDE SEQUENCE [LARGE SCALE GENOMIC DNA]</scope>
    <source>
        <strain evidence="1">21-0</strain>
    </source>
</reference>
<evidence type="ECO:0000313" key="1">
    <source>
        <dbReference type="EMBL" id="KAA1064687.1"/>
    </source>
</evidence>
<comment type="caution">
    <text evidence="1">The sequence shown here is derived from an EMBL/GenBank/DDBJ whole genome shotgun (WGS) entry which is preliminary data.</text>
</comment>